<dbReference type="InterPro" id="IPR007272">
    <property type="entry name" value="Sulf_transp_TsuA/YedE"/>
</dbReference>
<evidence type="ECO:0000256" key="7">
    <source>
        <dbReference type="ARBA" id="ARBA00023136"/>
    </source>
</evidence>
<accession>A0AAE0IGW6</accession>
<sequence length="336" mass="34416">MDTLISGAAFGAALTASGVFQPSVIITQLQFTNFHMIQAFLTAAASSALIVTVSNKLNYALLSPRGFSTLDLFAPYDGNIIGGLLLGAGMMLAGSCPGTVLAQVGVGVRSGIYSLEGAAVGGILWTGFIQPWIAARRKRFAAKEKEEGKKEEAPLKLTVYEALGVSRTTFFLGLEAMFAAIVAAAALLTTPGPEAKISPVAGGLCIAAAQLLSLAVRRTLVGTSTAFEEVGEWFWGAVKGGDVQPRRYKNLLFTGGMVAGAWLLSRAYPVFAQTTPVAIAPLASAAGGCLMVIGSRMAGGCTSGHGITGISLLSTSSFITIGCAFAAGGVLGLIRG</sequence>
<feature type="transmembrane region" description="Helical" evidence="8">
    <location>
        <begin position="310"/>
        <end position="334"/>
    </location>
</feature>
<comment type="caution">
    <text evidence="9">The sequence shown here is derived from an EMBL/GenBank/DDBJ whole genome shotgun (WGS) entry which is preliminary data.</text>
</comment>
<feature type="transmembrane region" description="Helical" evidence="8">
    <location>
        <begin position="251"/>
        <end position="271"/>
    </location>
</feature>
<feature type="transmembrane region" description="Helical" evidence="8">
    <location>
        <begin position="170"/>
        <end position="191"/>
    </location>
</feature>
<keyword evidence="6 8" id="KW-1133">Transmembrane helix</keyword>
<evidence type="ECO:0000256" key="6">
    <source>
        <dbReference type="ARBA" id="ARBA00022989"/>
    </source>
</evidence>
<dbReference type="GO" id="GO:0005886">
    <property type="term" value="C:plasma membrane"/>
    <property type="evidence" value="ECO:0007669"/>
    <property type="project" value="UniProtKB-SubCell"/>
</dbReference>
<dbReference type="PANTHER" id="PTHR30574">
    <property type="entry name" value="INNER MEMBRANE PROTEIN YEDE"/>
    <property type="match status" value="1"/>
</dbReference>
<dbReference type="PANTHER" id="PTHR30574:SF1">
    <property type="entry name" value="SULPHUR TRANSPORT DOMAIN-CONTAINING PROTEIN"/>
    <property type="match status" value="1"/>
</dbReference>
<keyword evidence="5 8" id="KW-0812">Transmembrane</keyword>
<proteinExistence type="predicted"/>
<reference evidence="9" key="2">
    <citation type="submission" date="2023-06" db="EMBL/GenBank/DDBJ databases">
        <authorList>
            <consortium name="Lawrence Berkeley National Laboratory"/>
            <person name="Haridas S."/>
            <person name="Hensen N."/>
            <person name="Bonometti L."/>
            <person name="Westerberg I."/>
            <person name="Brannstrom I.O."/>
            <person name="Guillou S."/>
            <person name="Cros-Aarteil S."/>
            <person name="Calhoun S."/>
            <person name="Kuo A."/>
            <person name="Mondo S."/>
            <person name="Pangilinan J."/>
            <person name="Riley R."/>
            <person name="Labutti K."/>
            <person name="Andreopoulos B."/>
            <person name="Lipzen A."/>
            <person name="Chen C."/>
            <person name="Yanf M."/>
            <person name="Daum C."/>
            <person name="Ng V."/>
            <person name="Clum A."/>
            <person name="Steindorff A."/>
            <person name="Ohm R."/>
            <person name="Martin F."/>
            <person name="Silar P."/>
            <person name="Natvig D."/>
            <person name="Lalanne C."/>
            <person name="Gautier V."/>
            <person name="Ament-Velasquez S.L."/>
            <person name="Kruys A."/>
            <person name="Hutchinson M.I."/>
            <person name="Powell A.J."/>
            <person name="Barry K."/>
            <person name="Miller A.N."/>
            <person name="Grigoriev I.V."/>
            <person name="Debuchy R."/>
            <person name="Gladieux P."/>
            <person name="Thoren M.H."/>
            <person name="Johannesson H."/>
        </authorList>
    </citation>
    <scope>NUCLEOTIDE SEQUENCE</scope>
    <source>
        <strain evidence="9">SMH4131-1</strain>
    </source>
</reference>
<feature type="transmembrane region" description="Helical" evidence="8">
    <location>
        <begin position="34"/>
        <end position="53"/>
    </location>
</feature>
<protein>
    <recommendedName>
        <fullName evidence="11">Sulphur transport domain-containing protein</fullName>
    </recommendedName>
</protein>
<evidence type="ECO:0000313" key="9">
    <source>
        <dbReference type="EMBL" id="KAK3324713.1"/>
    </source>
</evidence>
<evidence type="ECO:0000256" key="1">
    <source>
        <dbReference type="ARBA" id="ARBA00004429"/>
    </source>
</evidence>
<evidence type="ECO:0000256" key="5">
    <source>
        <dbReference type="ARBA" id="ARBA00022692"/>
    </source>
</evidence>
<feature type="transmembrane region" description="Helical" evidence="8">
    <location>
        <begin position="112"/>
        <end position="135"/>
    </location>
</feature>
<feature type="transmembrane region" description="Helical" evidence="8">
    <location>
        <begin position="73"/>
        <end position="92"/>
    </location>
</feature>
<feature type="transmembrane region" description="Helical" evidence="8">
    <location>
        <begin position="277"/>
        <end position="298"/>
    </location>
</feature>
<dbReference type="Proteomes" id="UP001286456">
    <property type="component" value="Unassembled WGS sequence"/>
</dbReference>
<evidence type="ECO:0008006" key="11">
    <source>
        <dbReference type="Google" id="ProtNLM"/>
    </source>
</evidence>
<keyword evidence="7 8" id="KW-0472">Membrane</keyword>
<comment type="subcellular location">
    <subcellularLocation>
        <location evidence="1">Cell inner membrane</location>
        <topology evidence="1">Multi-pass membrane protein</topology>
    </subcellularLocation>
</comment>
<keyword evidence="2" id="KW-0813">Transport</keyword>
<evidence type="ECO:0000313" key="10">
    <source>
        <dbReference type="Proteomes" id="UP001286456"/>
    </source>
</evidence>
<evidence type="ECO:0000256" key="2">
    <source>
        <dbReference type="ARBA" id="ARBA00022448"/>
    </source>
</evidence>
<feature type="transmembrane region" description="Helical" evidence="8">
    <location>
        <begin position="197"/>
        <end position="216"/>
    </location>
</feature>
<dbReference type="AlphaFoldDB" id="A0AAE0IGW6"/>
<evidence type="ECO:0000256" key="3">
    <source>
        <dbReference type="ARBA" id="ARBA00022475"/>
    </source>
</evidence>
<keyword evidence="10" id="KW-1185">Reference proteome</keyword>
<reference evidence="9" key="1">
    <citation type="journal article" date="2023" name="Mol. Phylogenet. Evol.">
        <title>Genome-scale phylogeny and comparative genomics of the fungal order Sordariales.</title>
        <authorList>
            <person name="Hensen N."/>
            <person name="Bonometti L."/>
            <person name="Westerberg I."/>
            <person name="Brannstrom I.O."/>
            <person name="Guillou S."/>
            <person name="Cros-Aarteil S."/>
            <person name="Calhoun S."/>
            <person name="Haridas S."/>
            <person name="Kuo A."/>
            <person name="Mondo S."/>
            <person name="Pangilinan J."/>
            <person name="Riley R."/>
            <person name="LaButti K."/>
            <person name="Andreopoulos B."/>
            <person name="Lipzen A."/>
            <person name="Chen C."/>
            <person name="Yan M."/>
            <person name="Daum C."/>
            <person name="Ng V."/>
            <person name="Clum A."/>
            <person name="Steindorff A."/>
            <person name="Ohm R.A."/>
            <person name="Martin F."/>
            <person name="Silar P."/>
            <person name="Natvig D.O."/>
            <person name="Lalanne C."/>
            <person name="Gautier V."/>
            <person name="Ament-Velasquez S.L."/>
            <person name="Kruys A."/>
            <person name="Hutchinson M.I."/>
            <person name="Powell A.J."/>
            <person name="Barry K."/>
            <person name="Miller A.N."/>
            <person name="Grigoriev I.V."/>
            <person name="Debuchy R."/>
            <person name="Gladieux P."/>
            <person name="Hiltunen Thoren M."/>
            <person name="Johannesson H."/>
        </authorList>
    </citation>
    <scope>NUCLEOTIDE SEQUENCE</scope>
    <source>
        <strain evidence="9">SMH4131-1</strain>
    </source>
</reference>
<keyword evidence="4" id="KW-0997">Cell inner membrane</keyword>
<dbReference type="Pfam" id="PF04143">
    <property type="entry name" value="Sulf_transp"/>
    <property type="match status" value="1"/>
</dbReference>
<evidence type="ECO:0000256" key="8">
    <source>
        <dbReference type="SAM" id="Phobius"/>
    </source>
</evidence>
<dbReference type="EMBL" id="JAUEPO010000004">
    <property type="protein sequence ID" value="KAK3324713.1"/>
    <property type="molecule type" value="Genomic_DNA"/>
</dbReference>
<gene>
    <name evidence="9" type="ORF">B0T19DRAFT_237085</name>
</gene>
<keyword evidence="3" id="KW-1003">Cell membrane</keyword>
<evidence type="ECO:0000256" key="4">
    <source>
        <dbReference type="ARBA" id="ARBA00022519"/>
    </source>
</evidence>
<organism evidence="9 10">
    <name type="scientific">Cercophora scortea</name>
    <dbReference type="NCBI Taxonomy" id="314031"/>
    <lineage>
        <taxon>Eukaryota</taxon>
        <taxon>Fungi</taxon>
        <taxon>Dikarya</taxon>
        <taxon>Ascomycota</taxon>
        <taxon>Pezizomycotina</taxon>
        <taxon>Sordariomycetes</taxon>
        <taxon>Sordariomycetidae</taxon>
        <taxon>Sordariales</taxon>
        <taxon>Lasiosphaeriaceae</taxon>
        <taxon>Cercophora</taxon>
    </lineage>
</organism>
<name>A0AAE0IGW6_9PEZI</name>